<sequence length="136" mass="15223">MPLPKEKIRALSLEHHLALATVLAGRGHLDQVSCLVRVLYLATFLRGTTLAETDLASYRSAEKALNACVARVDQGMHCQLSDLESDNIGRILLTHDDQLDSITWHQYLSAWERLRHYISTGQRSPIAVAMSNEQQS</sequence>
<organism evidence="1 2">
    <name type="scientific">Burkholderia cepacia</name>
    <name type="common">Pseudomonas cepacia</name>
    <dbReference type="NCBI Taxonomy" id="292"/>
    <lineage>
        <taxon>Bacteria</taxon>
        <taxon>Pseudomonadati</taxon>
        <taxon>Pseudomonadota</taxon>
        <taxon>Betaproteobacteria</taxon>
        <taxon>Burkholderiales</taxon>
        <taxon>Burkholderiaceae</taxon>
        <taxon>Burkholderia</taxon>
        <taxon>Burkholderia cepacia complex</taxon>
    </lineage>
</organism>
<proteinExistence type="predicted"/>
<name>A0A103Z4J6_BURCE</name>
<gene>
    <name evidence="1" type="ORF">WS90_31925</name>
</gene>
<dbReference type="AlphaFoldDB" id="A0A103Z4J6"/>
<evidence type="ECO:0000313" key="2">
    <source>
        <dbReference type="Proteomes" id="UP000069001"/>
    </source>
</evidence>
<protein>
    <recommendedName>
        <fullName evidence="3">Fis family transcriptional regulator</fullName>
    </recommendedName>
</protein>
<comment type="caution">
    <text evidence="1">The sequence shown here is derived from an EMBL/GenBank/DDBJ whole genome shotgun (WGS) entry which is preliminary data.</text>
</comment>
<accession>A0A103Z4J6</accession>
<evidence type="ECO:0000313" key="1">
    <source>
        <dbReference type="EMBL" id="KVK73235.1"/>
    </source>
</evidence>
<dbReference type="Proteomes" id="UP000069001">
    <property type="component" value="Unassembled WGS sequence"/>
</dbReference>
<reference evidence="1 2" key="1">
    <citation type="submission" date="2015-11" db="EMBL/GenBank/DDBJ databases">
        <title>Expanding the genomic diversity of Burkholderia species for the development of highly accurate diagnostics.</title>
        <authorList>
            <person name="Sahl J."/>
            <person name="Keim P."/>
            <person name="Wagner D."/>
        </authorList>
    </citation>
    <scope>NUCLEOTIDE SEQUENCE [LARGE SCALE GENOMIC DNA]</scope>
    <source>
        <strain evidence="1 2">MSMB1302</strain>
    </source>
</reference>
<evidence type="ECO:0008006" key="3">
    <source>
        <dbReference type="Google" id="ProtNLM"/>
    </source>
</evidence>
<dbReference type="EMBL" id="LOYH01000104">
    <property type="protein sequence ID" value="KVK73235.1"/>
    <property type="molecule type" value="Genomic_DNA"/>
</dbReference>